<dbReference type="InterPro" id="IPR000600">
    <property type="entry name" value="ROK"/>
</dbReference>
<comment type="similarity">
    <text evidence="1">Belongs to the ROK (NagC/XylR) family.</text>
</comment>
<dbReference type="SUPFAM" id="SSF53067">
    <property type="entry name" value="Actin-like ATPase domain"/>
    <property type="match status" value="2"/>
</dbReference>
<dbReference type="Pfam" id="PF00480">
    <property type="entry name" value="ROK"/>
    <property type="match status" value="1"/>
</dbReference>
<keyword evidence="2" id="KW-0808">Transferase</keyword>
<dbReference type="InterPro" id="IPR036388">
    <property type="entry name" value="WH-like_DNA-bd_sf"/>
</dbReference>
<evidence type="ECO:0000313" key="2">
    <source>
        <dbReference type="EMBL" id="ACU84434.1"/>
    </source>
</evidence>
<dbReference type="KEGG" id="bfa:Bfae_05680"/>
<protein>
    <submittedName>
        <fullName evidence="2">Transcriptional regulator/sugar kinase</fullName>
    </submittedName>
</protein>
<dbReference type="PATRIC" id="fig|446465.5.peg.555"/>
<dbReference type="SUPFAM" id="SSF46785">
    <property type="entry name" value="Winged helix' DNA-binding domain"/>
    <property type="match status" value="1"/>
</dbReference>
<gene>
    <name evidence="2" type="ordered locus">Bfae_05680</name>
</gene>
<evidence type="ECO:0000256" key="1">
    <source>
        <dbReference type="ARBA" id="ARBA00006479"/>
    </source>
</evidence>
<dbReference type="AlphaFoldDB" id="C7MI08"/>
<dbReference type="Proteomes" id="UP000001919">
    <property type="component" value="Chromosome"/>
</dbReference>
<dbReference type="PANTHER" id="PTHR18964">
    <property type="entry name" value="ROK (REPRESSOR, ORF, KINASE) FAMILY"/>
    <property type="match status" value="1"/>
</dbReference>
<keyword evidence="3" id="KW-1185">Reference proteome</keyword>
<dbReference type="eggNOG" id="COG1940">
    <property type="taxonomic scope" value="Bacteria"/>
</dbReference>
<dbReference type="OrthoDB" id="5174513at2"/>
<proteinExistence type="inferred from homology"/>
<dbReference type="STRING" id="446465.Bfae_05680"/>
<keyword evidence="2" id="KW-0418">Kinase</keyword>
<name>C7MI08_BRAFD</name>
<dbReference type="InterPro" id="IPR043129">
    <property type="entry name" value="ATPase_NBD"/>
</dbReference>
<reference evidence="2 3" key="1">
    <citation type="journal article" date="2009" name="Stand. Genomic Sci.">
        <title>Complete genome sequence of Brachybacterium faecium type strain (Schefferle 6-10).</title>
        <authorList>
            <person name="Lapidus A."/>
            <person name="Pukall R."/>
            <person name="Labuttii K."/>
            <person name="Copeland A."/>
            <person name="Del Rio T.G."/>
            <person name="Nolan M."/>
            <person name="Chen F."/>
            <person name="Lucas S."/>
            <person name="Tice H."/>
            <person name="Cheng J.F."/>
            <person name="Bruce D."/>
            <person name="Goodwin L."/>
            <person name="Pitluck S."/>
            <person name="Rohde M."/>
            <person name="Goker M."/>
            <person name="Pati A."/>
            <person name="Ivanova N."/>
            <person name="Mavrommatis K."/>
            <person name="Chen A."/>
            <person name="Palaniappan K."/>
            <person name="D'haeseleer P."/>
            <person name="Chain P."/>
            <person name="Bristow J."/>
            <person name="Eisen J.A."/>
            <person name="Markowitz V."/>
            <person name="Hugenholtz P."/>
            <person name="Kyrpides N.C."/>
            <person name="Klenk H.P."/>
        </authorList>
    </citation>
    <scope>NUCLEOTIDE SEQUENCE [LARGE SCALE GENOMIC DNA]</scope>
    <source>
        <strain evidence="3">ATCC 43885 / DSM 4810 / JCM 11609 / LMG 19847 / NBRC 14762 / NCIMB 9860 / 6-10</strain>
    </source>
</reference>
<dbReference type="Gene3D" id="1.10.10.10">
    <property type="entry name" value="Winged helix-like DNA-binding domain superfamily/Winged helix DNA-binding domain"/>
    <property type="match status" value="1"/>
</dbReference>
<dbReference type="GO" id="GO:0016301">
    <property type="term" value="F:kinase activity"/>
    <property type="evidence" value="ECO:0007669"/>
    <property type="project" value="UniProtKB-KW"/>
</dbReference>
<dbReference type="Gene3D" id="3.30.420.40">
    <property type="match status" value="2"/>
</dbReference>
<organism evidence="2 3">
    <name type="scientific">Brachybacterium faecium (strain ATCC 43885 / DSM 4810 / JCM 11609 / LMG 19847 / NBRC 14762 / NCIMB 9860 / 6-10)</name>
    <dbReference type="NCBI Taxonomy" id="446465"/>
    <lineage>
        <taxon>Bacteria</taxon>
        <taxon>Bacillati</taxon>
        <taxon>Actinomycetota</taxon>
        <taxon>Actinomycetes</taxon>
        <taxon>Micrococcales</taxon>
        <taxon>Dermabacteraceae</taxon>
        <taxon>Brachybacterium</taxon>
    </lineage>
</organism>
<dbReference type="HOGENOM" id="CLU_036604_13_3_11"/>
<evidence type="ECO:0000313" key="3">
    <source>
        <dbReference type="Proteomes" id="UP000001919"/>
    </source>
</evidence>
<sequence length="399" mass="41858">MRTSPGATARRLLGHLIQGGPAHRAGLSRALGVSRTTITNLVADLTESGALLTLERADGSPSPADPDRPTLKQPVGLAPERGVLVSVVFRMTSVAVDVGTLDGRLLAASHAEFPREELGAERLERAHALLREVLQECGIPLERILRLHLAVNTQCDRISGEVLSEEAAGPWRGTNPKQIAAAWSPAEVIVENTARLSGLAEYHALGEPRPRSLVYVHLSWGVTMGQVVDGEIVPGSHGGAGELGHVSIDPMGLPCACANRGCLMLYAGLDAVTERIRATLGEEATFTDAIEAVAQGSHACATILEDTGETVGRALAMVCNVVDPDAIVLGGDLALAGPVFGDAVHTAVRRRALPLVTRRLELSLATTREDPHAAGRAALAAMRSDTALVQELVDAVLEG</sequence>
<dbReference type="EMBL" id="CP001643">
    <property type="protein sequence ID" value="ACU84434.1"/>
    <property type="molecule type" value="Genomic_DNA"/>
</dbReference>
<dbReference type="InterPro" id="IPR036390">
    <property type="entry name" value="WH_DNA-bd_sf"/>
</dbReference>
<dbReference type="PANTHER" id="PTHR18964:SF173">
    <property type="entry name" value="GLUCOKINASE"/>
    <property type="match status" value="1"/>
</dbReference>
<accession>C7MI08</accession>